<comment type="caution">
    <text evidence="2">The sequence shown here is derived from an EMBL/GenBank/DDBJ whole genome shotgun (WGS) entry which is preliminary data.</text>
</comment>
<reference evidence="2 3" key="1">
    <citation type="submission" date="2019-04" db="EMBL/GenBank/DDBJ databases">
        <authorList>
            <person name="Hwang J.C."/>
        </authorList>
    </citation>
    <scope>NUCLEOTIDE SEQUENCE [LARGE SCALE GENOMIC DNA]</scope>
    <source>
        <strain evidence="2 3">IMCC35001</strain>
    </source>
</reference>
<gene>
    <name evidence="2" type="ORF">FCL40_15125</name>
</gene>
<keyword evidence="1" id="KW-1133">Transmembrane helix</keyword>
<evidence type="ECO:0000313" key="2">
    <source>
        <dbReference type="EMBL" id="TKB47803.1"/>
    </source>
</evidence>
<evidence type="ECO:0000313" key="3">
    <source>
        <dbReference type="Proteomes" id="UP000305674"/>
    </source>
</evidence>
<keyword evidence="3" id="KW-1185">Reference proteome</keyword>
<accession>A0A4U1BAE9</accession>
<proteinExistence type="predicted"/>
<dbReference type="AlphaFoldDB" id="A0A4U1BAE9"/>
<feature type="transmembrane region" description="Helical" evidence="1">
    <location>
        <begin position="12"/>
        <end position="33"/>
    </location>
</feature>
<sequence>MAKVSTPYTGDLKMSVSTLAVLLLAGAVVWLVYRNRRLGRGLSPLSAEHLASFEEHLEQLRHSGVVSQQECDEFRRQFQ</sequence>
<organism evidence="2 3">
    <name type="scientific">Ferrimonas sediminicola</name>
    <dbReference type="NCBI Taxonomy" id="2569538"/>
    <lineage>
        <taxon>Bacteria</taxon>
        <taxon>Pseudomonadati</taxon>
        <taxon>Pseudomonadota</taxon>
        <taxon>Gammaproteobacteria</taxon>
        <taxon>Alteromonadales</taxon>
        <taxon>Ferrimonadaceae</taxon>
        <taxon>Ferrimonas</taxon>
    </lineage>
</organism>
<keyword evidence="1" id="KW-0472">Membrane</keyword>
<dbReference type="NCBIfam" id="TIGR01167">
    <property type="entry name" value="LPXTG_anchor"/>
    <property type="match status" value="1"/>
</dbReference>
<dbReference type="EMBL" id="SWCI01000012">
    <property type="protein sequence ID" value="TKB47803.1"/>
    <property type="molecule type" value="Genomic_DNA"/>
</dbReference>
<protein>
    <submittedName>
        <fullName evidence="2">LPXTG cell wall anchor domain-containing protein</fullName>
    </submittedName>
</protein>
<dbReference type="Proteomes" id="UP000305674">
    <property type="component" value="Unassembled WGS sequence"/>
</dbReference>
<keyword evidence="1" id="KW-0812">Transmembrane</keyword>
<name>A0A4U1BAE9_9GAMM</name>
<evidence type="ECO:0000256" key="1">
    <source>
        <dbReference type="SAM" id="Phobius"/>
    </source>
</evidence>